<name>A0AAE0BTI7_9CHLO</name>
<accession>A0AAE0BTI7</accession>
<evidence type="ECO:0000313" key="1">
    <source>
        <dbReference type="EMBL" id="KAK3241560.1"/>
    </source>
</evidence>
<organism evidence="1 2">
    <name type="scientific">Cymbomonas tetramitiformis</name>
    <dbReference type="NCBI Taxonomy" id="36881"/>
    <lineage>
        <taxon>Eukaryota</taxon>
        <taxon>Viridiplantae</taxon>
        <taxon>Chlorophyta</taxon>
        <taxon>Pyramimonadophyceae</taxon>
        <taxon>Pyramimonadales</taxon>
        <taxon>Pyramimonadaceae</taxon>
        <taxon>Cymbomonas</taxon>
    </lineage>
</organism>
<sequence>MRSTTPAFARIIVPGAEMSHRVQHPWLTRTGRQTVQRRVSPHLANTLLHPCTGQLTDEIVAIGVALRIQGDCNLYARSSCHNGRARRQRMSESLTNILDACTAAHNFPNACTEDLCDWHSGQANGVDDCACLLLSCAHVVLQEAECKLTPYGSAFPCGRSTLYDIVETGSLAAVDGELHVVRACIFAYSDHVDSSAQI</sequence>
<protein>
    <submittedName>
        <fullName evidence="1">Uncharacterized protein</fullName>
    </submittedName>
</protein>
<gene>
    <name evidence="1" type="ORF">CYMTET_48677</name>
</gene>
<dbReference type="AlphaFoldDB" id="A0AAE0BTI7"/>
<comment type="caution">
    <text evidence="1">The sequence shown here is derived from an EMBL/GenBank/DDBJ whole genome shotgun (WGS) entry which is preliminary data.</text>
</comment>
<dbReference type="EMBL" id="LGRX02033368">
    <property type="protein sequence ID" value="KAK3241560.1"/>
    <property type="molecule type" value="Genomic_DNA"/>
</dbReference>
<reference evidence="1 2" key="1">
    <citation type="journal article" date="2015" name="Genome Biol. Evol.">
        <title>Comparative Genomics of a Bacterivorous Green Alga Reveals Evolutionary Causalities and Consequences of Phago-Mixotrophic Mode of Nutrition.</title>
        <authorList>
            <person name="Burns J.A."/>
            <person name="Paasch A."/>
            <person name="Narechania A."/>
            <person name="Kim E."/>
        </authorList>
    </citation>
    <scope>NUCLEOTIDE SEQUENCE [LARGE SCALE GENOMIC DNA]</scope>
    <source>
        <strain evidence="1 2">PLY_AMNH</strain>
    </source>
</reference>
<dbReference type="Proteomes" id="UP001190700">
    <property type="component" value="Unassembled WGS sequence"/>
</dbReference>
<keyword evidence="2" id="KW-1185">Reference proteome</keyword>
<evidence type="ECO:0000313" key="2">
    <source>
        <dbReference type="Proteomes" id="UP001190700"/>
    </source>
</evidence>
<proteinExistence type="predicted"/>